<dbReference type="GO" id="GO:0006935">
    <property type="term" value="P:chemotaxis"/>
    <property type="evidence" value="ECO:0007669"/>
    <property type="project" value="UniProtKB-KW"/>
</dbReference>
<evidence type="ECO:0000256" key="5">
    <source>
        <dbReference type="ARBA" id="ARBA00022475"/>
    </source>
</evidence>
<feature type="domain" description="Flagellar motor switch protein FliG N-terminal" evidence="13">
    <location>
        <begin position="15"/>
        <end position="107"/>
    </location>
</feature>
<dbReference type="InterPro" id="IPR000090">
    <property type="entry name" value="Flg_Motor_Flig"/>
</dbReference>
<name>A3FIK6_BURPE</name>
<evidence type="ECO:0000313" key="14">
    <source>
        <dbReference type="EMBL" id="ABN48690.1"/>
    </source>
</evidence>
<organism evidence="14">
    <name type="scientific">Burkholderia pseudomallei</name>
    <name type="common">Pseudomonas pseudomallei</name>
    <dbReference type="NCBI Taxonomy" id="28450"/>
    <lineage>
        <taxon>Bacteria</taxon>
        <taxon>Pseudomonadati</taxon>
        <taxon>Pseudomonadota</taxon>
        <taxon>Betaproteobacteria</taxon>
        <taxon>Burkholderiales</taxon>
        <taxon>Burkholderiaceae</taxon>
        <taxon>Burkholderia</taxon>
        <taxon>pseudomallei group</taxon>
    </lineage>
</organism>
<dbReference type="EMBL" id="EF377328">
    <property type="protein sequence ID" value="ABN48690.1"/>
    <property type="molecule type" value="Genomic_DNA"/>
</dbReference>
<proteinExistence type="inferred from homology"/>
<evidence type="ECO:0000259" key="13">
    <source>
        <dbReference type="Pfam" id="PF14842"/>
    </source>
</evidence>
<evidence type="ECO:0000256" key="4">
    <source>
        <dbReference type="ARBA" id="ARBA00021870"/>
    </source>
</evidence>
<reference evidence="14" key="1">
    <citation type="journal article" date="2007" name="J. Bacteriol.">
        <title>A horizontal gene transfer event defines two distinct groups within Burkholderia pseudomallei that have dissimilar geographic distributions.</title>
        <authorList>
            <person name="Tuanyok A."/>
            <person name="Auerbach R.K."/>
            <person name="Brettin T.S."/>
            <person name="Bruce D.C."/>
            <person name="Munk A.C."/>
            <person name="Detter J.C."/>
            <person name="Pearson T."/>
            <person name="Hornstra H."/>
            <person name="Sermswan R.W."/>
            <person name="Wuthiekanun V."/>
            <person name="Peacock S.J."/>
            <person name="Currie B.J."/>
            <person name="Keim P."/>
            <person name="Wagner D.M."/>
        </authorList>
    </citation>
    <scope>NUCLEOTIDE SEQUENCE</scope>
    <source>
        <strain evidence="14">305</strain>
    </source>
</reference>
<dbReference type="GO" id="GO:0009425">
    <property type="term" value="C:bacterial-type flagellum basal body"/>
    <property type="evidence" value="ECO:0007669"/>
    <property type="project" value="UniProtKB-SubCell"/>
</dbReference>
<gene>
    <name evidence="14" type="ORF">btfc-orf29</name>
</gene>
<protein>
    <recommendedName>
        <fullName evidence="4">Flagellar motor switch protein FliG</fullName>
    </recommendedName>
</protein>
<evidence type="ECO:0000259" key="11">
    <source>
        <dbReference type="Pfam" id="PF01706"/>
    </source>
</evidence>
<comment type="subcellular location">
    <subcellularLocation>
        <location evidence="1">Bacterial flagellum basal body</location>
    </subcellularLocation>
    <subcellularLocation>
        <location evidence="2">Cell membrane</location>
        <topology evidence="2">Peripheral membrane protein</topology>
        <orientation evidence="2">Cytoplasmic side</orientation>
    </subcellularLocation>
</comment>
<dbReference type="Pfam" id="PF14841">
    <property type="entry name" value="FliG_M"/>
    <property type="match status" value="1"/>
</dbReference>
<evidence type="ECO:0000256" key="9">
    <source>
        <dbReference type="ARBA" id="ARBA00023143"/>
    </source>
</evidence>
<evidence type="ECO:0000256" key="1">
    <source>
        <dbReference type="ARBA" id="ARBA00004117"/>
    </source>
</evidence>
<keyword evidence="6" id="KW-0145">Chemotaxis</keyword>
<comment type="similarity">
    <text evidence="3">Belongs to the FliG family.</text>
</comment>
<dbReference type="GO" id="GO:0005886">
    <property type="term" value="C:plasma membrane"/>
    <property type="evidence" value="ECO:0007669"/>
    <property type="project" value="UniProtKB-SubCell"/>
</dbReference>
<dbReference type="Pfam" id="PF14842">
    <property type="entry name" value="FliG_N"/>
    <property type="match status" value="1"/>
</dbReference>
<comment type="function">
    <text evidence="10">FliG is one of three proteins (FliG, FliN, FliM) that forms the rotor-mounted switch complex (C ring), located at the base of the basal body. This complex interacts with the CheY and CheZ chemotaxis proteins, in addition to contacting components of the motor that determine the direction of flagellar rotation.</text>
</comment>
<dbReference type="InterPro" id="IPR032779">
    <property type="entry name" value="FliG_M"/>
</dbReference>
<dbReference type="GO" id="GO:0071973">
    <property type="term" value="P:bacterial-type flagellum-dependent cell motility"/>
    <property type="evidence" value="ECO:0007669"/>
    <property type="project" value="InterPro"/>
</dbReference>
<evidence type="ECO:0000256" key="7">
    <source>
        <dbReference type="ARBA" id="ARBA00022779"/>
    </source>
</evidence>
<evidence type="ECO:0000256" key="6">
    <source>
        <dbReference type="ARBA" id="ARBA00022500"/>
    </source>
</evidence>
<keyword evidence="8" id="KW-0472">Membrane</keyword>
<keyword evidence="14" id="KW-0966">Cell projection</keyword>
<dbReference type="PANTHER" id="PTHR30534">
    <property type="entry name" value="FLAGELLAR MOTOR SWITCH PROTEIN FLIG"/>
    <property type="match status" value="1"/>
</dbReference>
<keyword evidence="14" id="KW-0969">Cilium</keyword>
<evidence type="ECO:0000256" key="2">
    <source>
        <dbReference type="ARBA" id="ARBA00004413"/>
    </source>
</evidence>
<keyword evidence="9" id="KW-0975">Bacterial flagellum</keyword>
<dbReference type="Gene3D" id="1.10.220.30">
    <property type="match status" value="3"/>
</dbReference>
<dbReference type="InterPro" id="IPR023087">
    <property type="entry name" value="Flg_Motor_Flig_C"/>
</dbReference>
<dbReference type="PRINTS" id="PR00954">
    <property type="entry name" value="FLGMOTORFLIG"/>
</dbReference>
<dbReference type="PANTHER" id="PTHR30534:SF0">
    <property type="entry name" value="FLAGELLAR MOTOR SWITCH PROTEIN FLIG"/>
    <property type="match status" value="1"/>
</dbReference>
<sequence length="338" mass="37868">MMETPVADSNAQGSIEQAAIILLSIGEERAADVLRCLSRPELLRITQTMSSMAGVKVDVVKDALQRFFDQYREQSGIHGASRVYLQRALDLALGRDIANTVLNSVYGDSIRPKMARLQWVSPRWLADHIVHEHVRMQAVFLAFLPPAQASQVIEMLPPHTRDTILINVAKLDEVDHTLLVELEELIELCLKDLDLQGTTVEGVRQAAEIINRLPGDRMQMIELLRAHDPGVVTEIETSMYHFDMLARQSDNAIGRIVEVAPVEQWAIALKGADPAVLAALQRVMPRRQVQAFDDTIRRTGPLPSTRIEQVRRDIMARVKALADEGEIELRLVEEDVVS</sequence>
<keyword evidence="7" id="KW-0283">Flagellar rotation</keyword>
<accession>A3FIK6</accession>
<dbReference type="AlphaFoldDB" id="A3FIK6"/>
<evidence type="ECO:0000256" key="8">
    <source>
        <dbReference type="ARBA" id="ARBA00023136"/>
    </source>
</evidence>
<keyword evidence="5" id="KW-1003">Cell membrane</keyword>
<dbReference type="InterPro" id="IPR011002">
    <property type="entry name" value="FliG_a-hlx"/>
</dbReference>
<dbReference type="SUPFAM" id="SSF48029">
    <property type="entry name" value="FliG"/>
    <property type="match status" value="2"/>
</dbReference>
<feature type="domain" description="Flagellar motor switch protein FliG middle" evidence="12">
    <location>
        <begin position="122"/>
        <end position="193"/>
    </location>
</feature>
<evidence type="ECO:0000256" key="10">
    <source>
        <dbReference type="ARBA" id="ARBA00025598"/>
    </source>
</evidence>
<dbReference type="GO" id="GO:0003774">
    <property type="term" value="F:cytoskeletal motor activity"/>
    <property type="evidence" value="ECO:0007669"/>
    <property type="project" value="InterPro"/>
</dbReference>
<evidence type="ECO:0000259" key="12">
    <source>
        <dbReference type="Pfam" id="PF14841"/>
    </source>
</evidence>
<evidence type="ECO:0000256" key="3">
    <source>
        <dbReference type="ARBA" id="ARBA00010299"/>
    </source>
</evidence>
<dbReference type="InterPro" id="IPR028263">
    <property type="entry name" value="FliG_N"/>
</dbReference>
<keyword evidence="14" id="KW-0282">Flagellum</keyword>
<feature type="domain" description="Flagellar motor switch protein FliG C-terminal" evidence="11">
    <location>
        <begin position="224"/>
        <end position="329"/>
    </location>
</feature>
<dbReference type="Pfam" id="PF01706">
    <property type="entry name" value="FliG_C"/>
    <property type="match status" value="1"/>
</dbReference>